<dbReference type="EMBL" id="BONQ01000172">
    <property type="protein sequence ID" value="GIG52141.1"/>
    <property type="molecule type" value="Genomic_DNA"/>
</dbReference>
<dbReference type="SUPFAM" id="SSF81901">
    <property type="entry name" value="HCP-like"/>
    <property type="match status" value="1"/>
</dbReference>
<gene>
    <name evidence="1" type="ORF">Dsi01nite_101820</name>
</gene>
<evidence type="ECO:0000313" key="1">
    <source>
        <dbReference type="EMBL" id="GIG52141.1"/>
    </source>
</evidence>
<evidence type="ECO:0000313" key="2">
    <source>
        <dbReference type="Proteomes" id="UP000660611"/>
    </source>
</evidence>
<sequence length="70" mass="7430">MGVAFRDAGDVSTALRLFHAAIGRGDPYAMEYAARIYDARGATEHAAELRSRAADVGTVEANQQPPILGL</sequence>
<dbReference type="AlphaFoldDB" id="A0A919PXC2"/>
<evidence type="ECO:0008006" key="3">
    <source>
        <dbReference type="Google" id="ProtNLM"/>
    </source>
</evidence>
<organism evidence="1 2">
    <name type="scientific">Dactylosporangium siamense</name>
    <dbReference type="NCBI Taxonomy" id="685454"/>
    <lineage>
        <taxon>Bacteria</taxon>
        <taxon>Bacillati</taxon>
        <taxon>Actinomycetota</taxon>
        <taxon>Actinomycetes</taxon>
        <taxon>Micromonosporales</taxon>
        <taxon>Micromonosporaceae</taxon>
        <taxon>Dactylosporangium</taxon>
    </lineage>
</organism>
<comment type="caution">
    <text evidence="1">The sequence shown here is derived from an EMBL/GenBank/DDBJ whole genome shotgun (WGS) entry which is preliminary data.</text>
</comment>
<keyword evidence="2" id="KW-1185">Reference proteome</keyword>
<name>A0A919PXC2_9ACTN</name>
<proteinExistence type="predicted"/>
<accession>A0A919PXC2</accession>
<reference evidence="1" key="1">
    <citation type="submission" date="2021-01" db="EMBL/GenBank/DDBJ databases">
        <title>Whole genome shotgun sequence of Dactylosporangium siamense NBRC 106093.</title>
        <authorList>
            <person name="Komaki H."/>
            <person name="Tamura T."/>
        </authorList>
    </citation>
    <scope>NUCLEOTIDE SEQUENCE</scope>
    <source>
        <strain evidence="1">NBRC 106093</strain>
    </source>
</reference>
<protein>
    <recommendedName>
        <fullName evidence="3">Tetratricopeptide repeat protein</fullName>
    </recommendedName>
</protein>
<dbReference type="Proteomes" id="UP000660611">
    <property type="component" value="Unassembled WGS sequence"/>
</dbReference>